<protein>
    <submittedName>
        <fullName evidence="1">CLUMA_CG008827, isoform A</fullName>
    </submittedName>
</protein>
<proteinExistence type="predicted"/>
<organism evidence="1 2">
    <name type="scientific">Clunio marinus</name>
    <dbReference type="NCBI Taxonomy" id="568069"/>
    <lineage>
        <taxon>Eukaryota</taxon>
        <taxon>Metazoa</taxon>
        <taxon>Ecdysozoa</taxon>
        <taxon>Arthropoda</taxon>
        <taxon>Hexapoda</taxon>
        <taxon>Insecta</taxon>
        <taxon>Pterygota</taxon>
        <taxon>Neoptera</taxon>
        <taxon>Endopterygota</taxon>
        <taxon>Diptera</taxon>
        <taxon>Nematocera</taxon>
        <taxon>Chironomoidea</taxon>
        <taxon>Chironomidae</taxon>
        <taxon>Clunio</taxon>
    </lineage>
</organism>
<dbReference type="AlphaFoldDB" id="A0A1J1I6N4"/>
<gene>
    <name evidence="1" type="ORF">CLUMA_CG008827</name>
</gene>
<reference evidence="1 2" key="1">
    <citation type="submission" date="2015-04" db="EMBL/GenBank/DDBJ databases">
        <authorList>
            <person name="Syromyatnikov M.Y."/>
            <person name="Popov V.N."/>
        </authorList>
    </citation>
    <scope>NUCLEOTIDE SEQUENCE [LARGE SCALE GENOMIC DNA]</scope>
</reference>
<sequence>MPLQESSYLKDLLSVRDSWVCIKERAFLTHKRRQILEKDVVKLLDVIMLRATKINKGPT</sequence>
<evidence type="ECO:0000313" key="2">
    <source>
        <dbReference type="Proteomes" id="UP000183832"/>
    </source>
</evidence>
<accession>A0A1J1I6N4</accession>
<dbReference type="Proteomes" id="UP000183832">
    <property type="component" value="Unassembled WGS sequence"/>
</dbReference>
<evidence type="ECO:0000313" key="1">
    <source>
        <dbReference type="EMBL" id="CRK95228.1"/>
    </source>
</evidence>
<name>A0A1J1I6N4_9DIPT</name>
<dbReference type="EMBL" id="CVRI01000041">
    <property type="protein sequence ID" value="CRK95228.1"/>
    <property type="molecule type" value="Genomic_DNA"/>
</dbReference>
<keyword evidence="2" id="KW-1185">Reference proteome</keyword>